<dbReference type="Proteomes" id="UP001474181">
    <property type="component" value="Unassembled WGS sequence"/>
</dbReference>
<accession>A0ABV1XHM5</accession>
<feature type="non-terminal residue" evidence="2">
    <location>
        <position position="1"/>
    </location>
</feature>
<comment type="caution">
    <text evidence="2">The sequence shown here is derived from an EMBL/GenBank/DDBJ whole genome shotgun (WGS) entry which is preliminary data.</text>
</comment>
<reference evidence="2 3" key="1">
    <citation type="submission" date="2024-06" db="EMBL/GenBank/DDBJ databases">
        <title>The Natural Products Discovery Center: Release of the First 8490 Sequenced Strains for Exploring Actinobacteria Biosynthetic Diversity.</title>
        <authorList>
            <person name="Kalkreuter E."/>
            <person name="Kautsar S.A."/>
            <person name="Yang D."/>
            <person name="Bader C.D."/>
            <person name="Teijaro C.N."/>
            <person name="Fluegel L."/>
            <person name="Davis C.M."/>
            <person name="Simpson J.R."/>
            <person name="Lauterbach L."/>
            <person name="Steele A.D."/>
            <person name="Gui C."/>
            <person name="Meng S."/>
            <person name="Li G."/>
            <person name="Viehrig K."/>
            <person name="Ye F."/>
            <person name="Su P."/>
            <person name="Kiefer A.F."/>
            <person name="Nichols A."/>
            <person name="Cepeda A.J."/>
            <person name="Yan W."/>
            <person name="Fan B."/>
            <person name="Jiang Y."/>
            <person name="Adhikari A."/>
            <person name="Zheng C.-J."/>
            <person name="Schuster L."/>
            <person name="Cowan T.M."/>
            <person name="Smanski M.J."/>
            <person name="Chevrette M.G."/>
            <person name="De Carvalho L.P.S."/>
            <person name="Shen B."/>
        </authorList>
    </citation>
    <scope>NUCLEOTIDE SEQUENCE [LARGE SCALE GENOMIC DNA]</scope>
    <source>
        <strain evidence="2 3">NPDC000234</strain>
    </source>
</reference>
<feature type="region of interest" description="Disordered" evidence="1">
    <location>
        <begin position="233"/>
        <end position="335"/>
    </location>
</feature>
<protein>
    <submittedName>
        <fullName evidence="2">Uncharacterized protein</fullName>
    </submittedName>
</protein>
<feature type="compositionally biased region" description="Basic and acidic residues" evidence="1">
    <location>
        <begin position="233"/>
        <end position="244"/>
    </location>
</feature>
<keyword evidence="3" id="KW-1185">Reference proteome</keyword>
<gene>
    <name evidence="2" type="ORF">ABT404_55025</name>
</gene>
<evidence type="ECO:0000313" key="2">
    <source>
        <dbReference type="EMBL" id="MER7188478.1"/>
    </source>
</evidence>
<dbReference type="EMBL" id="JBEPEK010001269">
    <property type="protein sequence ID" value="MER7188478.1"/>
    <property type="molecule type" value="Genomic_DNA"/>
</dbReference>
<organism evidence="2 3">
    <name type="scientific">Streptomyces hyaluromycini</name>
    <dbReference type="NCBI Taxonomy" id="1377993"/>
    <lineage>
        <taxon>Bacteria</taxon>
        <taxon>Bacillati</taxon>
        <taxon>Actinomycetota</taxon>
        <taxon>Actinomycetes</taxon>
        <taxon>Kitasatosporales</taxon>
        <taxon>Streptomycetaceae</taxon>
        <taxon>Streptomyces</taxon>
    </lineage>
</organism>
<proteinExistence type="predicted"/>
<feature type="compositionally biased region" description="Low complexity" evidence="1">
    <location>
        <begin position="265"/>
        <end position="290"/>
    </location>
</feature>
<name>A0ABV1XHM5_9ACTN</name>
<evidence type="ECO:0000313" key="3">
    <source>
        <dbReference type="Proteomes" id="UP001474181"/>
    </source>
</evidence>
<feature type="non-terminal residue" evidence="2">
    <location>
        <position position="335"/>
    </location>
</feature>
<sequence length="335" mass="34524">PGGPRDLLPLAQRLADRLGVPVTAATGLPLLTEGPSGGARAIRSVVIGTDGAPGWVPFANAAECRPGRDPRLLGCAVPLHGPDDTPDGTVRLTDRWQVTVTRAGLWVGEQGVVRPGAGLAVGPAGPVVEAGVPGERPDPSLWPALDRLLGSLPPRTLANATLQVHGSAPDDAGALRALETRHGLRTQTPAGGAQIVPHPRVPVARAVPAVHRTTADPLAVPDLAGAWEHLVRGREETAARREPPAPEPPAGPDLDEAWEHLSRRPTPFATSSSESSESSRSSDSSSASDGRPPRPGPPRPNATEPAGPTPARSSFRAGHRSGPADHTALRLLAGP</sequence>
<evidence type="ECO:0000256" key="1">
    <source>
        <dbReference type="SAM" id="MobiDB-lite"/>
    </source>
</evidence>